<sequence length="596" mass="67205">MAEAGWTMKWILGLSLTLCLEVQMVLGALHTNEPLVVTKHGILQGKQTHVGNITIQVFLGVPFSKPPVGARRFAPPEPPQPWNGIRDATTYPPSCLQETWGQVTSMYLSTRKQYKWLHFSEDCLYLNVYAPVLAPGDPLLPVMVWFPGGAFLVGSASTYEGSELAAREKVVLVFLQYRLGILGFLSTGDSQARGNWGLLDQIAALHWVQENIEAFGGNPDSVTLFGQSAGAMSVSGMLMSPLAQGLFHRAISQSGTAILKAFITPDPLSVAKVSITSLPGLSKRREDRGFPVYLFSLQKVAHMAGCNHNNTRIMVECLRALSGDEVMHVSKRMAFFHANLQKDPKDIVWFLSPVVDGVVFPEDPVVLLTRGQVTPVPYLLGVNNVEFEWTLPFLMKFRLTQRVMNKKYFTKLLWSSSTLLNITKEQVPLVVKEYLNDTADKLDWKTIRNHLIDLVGDATFVYSTLQAARYHRDAGFPVYLYEFKHHAPSRIIVKPRHDGADHGDELSYIFGSPFSKGSSIGEEKEFSLRMMKYWANFARTGDPNDRKLPYWPRFDKDEKYLQLDFDTSVGVKLKEKRMAFWRSLHQPQRTLKQQPH</sequence>
<evidence type="ECO:0000313" key="5">
    <source>
        <dbReference type="EMBL" id="CAH7072455.1"/>
    </source>
</evidence>
<proteinExistence type="inferred from homology"/>
<dbReference type="InterPro" id="IPR029058">
    <property type="entry name" value="AB_hydrolase_fold"/>
</dbReference>
<gene>
    <name evidence="5" type="primary">Ces4a</name>
    <name evidence="5" type="ORF">PHOROB_LOCUS14033</name>
</gene>
<comment type="similarity">
    <text evidence="1 3">Belongs to the type-B carboxylesterase/lipase family.</text>
</comment>
<protein>
    <recommendedName>
        <fullName evidence="3">Carboxylic ester hydrolase</fullName>
        <ecNumber evidence="3">3.1.1.-</ecNumber>
    </recommendedName>
</protein>
<feature type="domain" description="Carboxylesterase type B" evidence="4">
    <location>
        <begin position="296"/>
        <end position="581"/>
    </location>
</feature>
<dbReference type="EMBL" id="CALSGD010001542">
    <property type="protein sequence ID" value="CAH7072455.1"/>
    <property type="molecule type" value="Genomic_DNA"/>
</dbReference>
<feature type="domain" description="Carboxylesterase type B" evidence="4">
    <location>
        <begin position="33"/>
        <end position="272"/>
    </location>
</feature>
<dbReference type="InterPro" id="IPR050309">
    <property type="entry name" value="Type-B_Carboxylest/Lipase"/>
</dbReference>
<comment type="caution">
    <text evidence="5">The sequence shown here is derived from an EMBL/GenBank/DDBJ whole genome shotgun (WGS) entry which is preliminary data.</text>
</comment>
<dbReference type="PROSITE" id="PS00941">
    <property type="entry name" value="CARBOXYLESTERASE_B_2"/>
    <property type="match status" value="1"/>
</dbReference>
<keyword evidence="3" id="KW-0732">Signal</keyword>
<organism evidence="5 6">
    <name type="scientific">Phodopus roborovskii</name>
    <name type="common">Roborovski's desert hamster</name>
    <name type="synonym">Cricetulus roborovskii</name>
    <dbReference type="NCBI Taxonomy" id="109678"/>
    <lineage>
        <taxon>Eukaryota</taxon>
        <taxon>Metazoa</taxon>
        <taxon>Chordata</taxon>
        <taxon>Craniata</taxon>
        <taxon>Vertebrata</taxon>
        <taxon>Euteleostomi</taxon>
        <taxon>Mammalia</taxon>
        <taxon>Eutheria</taxon>
        <taxon>Euarchontoglires</taxon>
        <taxon>Glires</taxon>
        <taxon>Rodentia</taxon>
        <taxon>Myomorpha</taxon>
        <taxon>Muroidea</taxon>
        <taxon>Cricetidae</taxon>
        <taxon>Cricetinae</taxon>
        <taxon>Phodopus</taxon>
    </lineage>
</organism>
<dbReference type="Pfam" id="PF00135">
    <property type="entry name" value="COesterase"/>
    <property type="match status" value="2"/>
</dbReference>
<dbReference type="InterPro" id="IPR019826">
    <property type="entry name" value="Carboxylesterase_B_AS"/>
</dbReference>
<keyword evidence="2 3" id="KW-0378">Hydrolase</keyword>
<evidence type="ECO:0000313" key="6">
    <source>
        <dbReference type="Proteomes" id="UP001152836"/>
    </source>
</evidence>
<dbReference type="CDD" id="cd00312">
    <property type="entry name" value="Esterase_lipase"/>
    <property type="match status" value="1"/>
</dbReference>
<dbReference type="InterPro" id="IPR002018">
    <property type="entry name" value="CarbesteraseB"/>
</dbReference>
<dbReference type="Proteomes" id="UP001152836">
    <property type="component" value="Unassembled WGS sequence"/>
</dbReference>
<dbReference type="SUPFAM" id="SSF53474">
    <property type="entry name" value="alpha/beta-Hydrolases"/>
    <property type="match status" value="1"/>
</dbReference>
<evidence type="ECO:0000256" key="2">
    <source>
        <dbReference type="ARBA" id="ARBA00022801"/>
    </source>
</evidence>
<reference evidence="5" key="1">
    <citation type="submission" date="2022-06" db="EMBL/GenBank/DDBJ databases">
        <authorList>
            <person name="Andreotti S."/>
            <person name="Wyler E."/>
        </authorList>
    </citation>
    <scope>NUCLEOTIDE SEQUENCE</scope>
</reference>
<dbReference type="PANTHER" id="PTHR11559">
    <property type="entry name" value="CARBOXYLESTERASE"/>
    <property type="match status" value="1"/>
</dbReference>
<feature type="chain" id="PRO_5043102598" description="Carboxylic ester hydrolase" evidence="3">
    <location>
        <begin position="28"/>
        <end position="596"/>
    </location>
</feature>
<dbReference type="Gene3D" id="3.40.50.1820">
    <property type="entry name" value="alpha/beta hydrolase"/>
    <property type="match status" value="1"/>
</dbReference>
<dbReference type="EC" id="3.1.1.-" evidence="3"/>
<dbReference type="PROSITE" id="PS00122">
    <property type="entry name" value="CARBOXYLESTERASE_B_1"/>
    <property type="match status" value="1"/>
</dbReference>
<name>A0AAU9ZZ88_PHORO</name>
<feature type="signal peptide" evidence="3">
    <location>
        <begin position="1"/>
        <end position="27"/>
    </location>
</feature>
<evidence type="ECO:0000259" key="4">
    <source>
        <dbReference type="Pfam" id="PF00135"/>
    </source>
</evidence>
<evidence type="ECO:0000256" key="1">
    <source>
        <dbReference type="ARBA" id="ARBA00005964"/>
    </source>
</evidence>
<dbReference type="AlphaFoldDB" id="A0AAU9ZZ88"/>
<evidence type="ECO:0000256" key="3">
    <source>
        <dbReference type="RuleBase" id="RU361235"/>
    </source>
</evidence>
<accession>A0AAU9ZZ88</accession>
<dbReference type="GO" id="GO:0016787">
    <property type="term" value="F:hydrolase activity"/>
    <property type="evidence" value="ECO:0007669"/>
    <property type="project" value="UniProtKB-KW"/>
</dbReference>
<keyword evidence="6" id="KW-1185">Reference proteome</keyword>
<dbReference type="InterPro" id="IPR019819">
    <property type="entry name" value="Carboxylesterase_B_CS"/>
</dbReference>